<gene>
    <name evidence="2" type="primary">rutC_2</name>
    <name evidence="2" type="ORF">LMG23994_04265</name>
</gene>
<dbReference type="PANTHER" id="PTHR11803:SF39">
    <property type="entry name" value="2-IMINOBUTANOATE_2-IMINOPROPANOATE DEAMINASE"/>
    <property type="match status" value="1"/>
</dbReference>
<dbReference type="PANTHER" id="PTHR11803">
    <property type="entry name" value="2-IMINOBUTANOATE/2-IMINOPROPANOATE DEAMINASE RIDA"/>
    <property type="match status" value="1"/>
</dbReference>
<dbReference type="EMBL" id="CAJZAF010000025">
    <property type="protein sequence ID" value="CAG9179825.1"/>
    <property type="molecule type" value="Genomic_DNA"/>
</dbReference>
<evidence type="ECO:0000313" key="2">
    <source>
        <dbReference type="EMBL" id="CAG9179825.1"/>
    </source>
</evidence>
<accession>A0ABN7Z1N3</accession>
<dbReference type="GO" id="GO:0016491">
    <property type="term" value="F:oxidoreductase activity"/>
    <property type="evidence" value="ECO:0007669"/>
    <property type="project" value="UniProtKB-KW"/>
</dbReference>
<dbReference type="InterPro" id="IPR006175">
    <property type="entry name" value="YjgF/YER057c/UK114"/>
</dbReference>
<keyword evidence="3" id="KW-1185">Reference proteome</keyword>
<feature type="region of interest" description="Disordered" evidence="1">
    <location>
        <begin position="1"/>
        <end position="25"/>
    </location>
</feature>
<evidence type="ECO:0000256" key="1">
    <source>
        <dbReference type="SAM" id="MobiDB-lite"/>
    </source>
</evidence>
<name>A0ABN7Z1N3_9BURK</name>
<protein>
    <submittedName>
        <fullName evidence="2">Aminoacrylate peracid reductase RutC</fullName>
        <ecNumber evidence="2">1.-.-.-</ecNumber>
    </submittedName>
</protein>
<dbReference type="Proteomes" id="UP000701702">
    <property type="component" value="Unassembled WGS sequence"/>
</dbReference>
<dbReference type="Gene3D" id="3.30.1330.40">
    <property type="entry name" value="RutC-like"/>
    <property type="match status" value="1"/>
</dbReference>
<dbReference type="Pfam" id="PF01042">
    <property type="entry name" value="Ribonuc_L-PSP"/>
    <property type="match status" value="1"/>
</dbReference>
<sequence length="150" mass="16485">MDTADQASQHHRGVNLQAPTSGASMRRTSVYVEGFSHKNPIPAGCRIGPLLMSGSIQGNDPSTGKPAETIEAQCEYMLANVRRIVEAAGGTTDDIVKLTVWMNDRKQRPALNKPWLEMFPDPNSRPARHTMQADLDMGKLIECDFTAYIA</sequence>
<dbReference type="EC" id="1.-.-.-" evidence="2"/>
<dbReference type="SUPFAM" id="SSF55298">
    <property type="entry name" value="YjgF-like"/>
    <property type="match status" value="1"/>
</dbReference>
<dbReference type="CDD" id="cd00448">
    <property type="entry name" value="YjgF_YER057c_UK114_family"/>
    <property type="match status" value="1"/>
</dbReference>
<organism evidence="2 3">
    <name type="scientific">Cupriavidus pinatubonensis</name>
    <dbReference type="NCBI Taxonomy" id="248026"/>
    <lineage>
        <taxon>Bacteria</taxon>
        <taxon>Pseudomonadati</taxon>
        <taxon>Pseudomonadota</taxon>
        <taxon>Betaproteobacteria</taxon>
        <taxon>Burkholderiales</taxon>
        <taxon>Burkholderiaceae</taxon>
        <taxon>Cupriavidus</taxon>
    </lineage>
</organism>
<evidence type="ECO:0000313" key="3">
    <source>
        <dbReference type="Proteomes" id="UP000701702"/>
    </source>
</evidence>
<comment type="caution">
    <text evidence="2">The sequence shown here is derived from an EMBL/GenBank/DDBJ whole genome shotgun (WGS) entry which is preliminary data.</text>
</comment>
<keyword evidence="2" id="KW-0560">Oxidoreductase</keyword>
<proteinExistence type="predicted"/>
<reference evidence="2 3" key="1">
    <citation type="submission" date="2021-08" db="EMBL/GenBank/DDBJ databases">
        <authorList>
            <person name="Peeters C."/>
        </authorList>
    </citation>
    <scope>NUCLEOTIDE SEQUENCE [LARGE SCALE GENOMIC DNA]</scope>
    <source>
        <strain evidence="2 3">LMG 23994</strain>
    </source>
</reference>
<dbReference type="InterPro" id="IPR035959">
    <property type="entry name" value="RutC-like_sf"/>
</dbReference>